<keyword evidence="3" id="KW-1185">Reference proteome</keyword>
<dbReference type="Proteomes" id="UP000279194">
    <property type="component" value="Unassembled WGS sequence"/>
</dbReference>
<keyword evidence="1" id="KW-0472">Membrane</keyword>
<feature type="transmembrane region" description="Helical" evidence="1">
    <location>
        <begin position="21"/>
        <end position="39"/>
    </location>
</feature>
<dbReference type="InterPro" id="IPR021509">
    <property type="entry name" value="DUF3169"/>
</dbReference>
<evidence type="ECO:0000313" key="3">
    <source>
        <dbReference type="Proteomes" id="UP000279194"/>
    </source>
</evidence>
<feature type="transmembrane region" description="Helical" evidence="1">
    <location>
        <begin position="59"/>
        <end position="76"/>
    </location>
</feature>
<protein>
    <submittedName>
        <fullName evidence="2">DUF3169 family protein</fullName>
    </submittedName>
</protein>
<sequence>MLKIKEKDSNGVRLLKQLVQGLLIGALIGGPLGFAIGYFGFEDGLKFPVATIVEILQYVNYGLIVLLFLVTIIYIFRIRKGIVSYETSEDDEEQEKLYSLLGRQTSYAQVFLGIALVLSFVSVLLGYRLLFSNDSAEIQFPVYAFAGLMISAGLQMYLLSLSNRVRGRRTTLAPTLKELKNNVLQLDEAELQANYKMSFEIVMTLSGLILPAIYVLLFFMSVIFQKVELTGIFITAGIHIYIMIMNFKMAKEHYK</sequence>
<feature type="transmembrane region" description="Helical" evidence="1">
    <location>
        <begin position="110"/>
        <end position="130"/>
    </location>
</feature>
<accession>A0A3L9DYD1</accession>
<feature type="transmembrane region" description="Helical" evidence="1">
    <location>
        <begin position="201"/>
        <end position="223"/>
    </location>
</feature>
<proteinExistence type="predicted"/>
<dbReference type="RefSeq" id="WP_121834949.1">
    <property type="nucleotide sequence ID" value="NZ_RCVM01000004.1"/>
</dbReference>
<feature type="transmembrane region" description="Helical" evidence="1">
    <location>
        <begin position="142"/>
        <end position="159"/>
    </location>
</feature>
<name>A0A3L9DYD1_9STRE</name>
<keyword evidence="1" id="KW-0812">Transmembrane</keyword>
<evidence type="ECO:0000256" key="1">
    <source>
        <dbReference type="SAM" id="Phobius"/>
    </source>
</evidence>
<evidence type="ECO:0000313" key="2">
    <source>
        <dbReference type="EMBL" id="RLY04192.1"/>
    </source>
</evidence>
<dbReference type="EMBL" id="RCVM01000004">
    <property type="protein sequence ID" value="RLY04192.1"/>
    <property type="molecule type" value="Genomic_DNA"/>
</dbReference>
<gene>
    <name evidence="2" type="ORF">EAF07_03740</name>
</gene>
<keyword evidence="1" id="KW-1133">Transmembrane helix</keyword>
<feature type="transmembrane region" description="Helical" evidence="1">
    <location>
        <begin position="229"/>
        <end position="247"/>
    </location>
</feature>
<dbReference type="OrthoDB" id="2220732at2"/>
<comment type="caution">
    <text evidence="2">The sequence shown here is derived from an EMBL/GenBank/DDBJ whole genome shotgun (WGS) entry which is preliminary data.</text>
</comment>
<organism evidence="2 3">
    <name type="scientific">Streptococcus hillyeri</name>
    <dbReference type="NCBI Taxonomy" id="2282420"/>
    <lineage>
        <taxon>Bacteria</taxon>
        <taxon>Bacillati</taxon>
        <taxon>Bacillota</taxon>
        <taxon>Bacilli</taxon>
        <taxon>Lactobacillales</taxon>
        <taxon>Streptococcaceae</taxon>
        <taxon>Streptococcus</taxon>
    </lineage>
</organism>
<dbReference type="AlphaFoldDB" id="A0A3L9DYD1"/>
<dbReference type="Pfam" id="PF11368">
    <property type="entry name" value="DUF3169"/>
    <property type="match status" value="1"/>
</dbReference>
<reference evidence="2 3" key="1">
    <citation type="submission" date="2018-10" db="EMBL/GenBank/DDBJ databases">
        <title>Streptococcus hillyeri sp. nov., isolated from equine tracheal sample.</title>
        <authorList>
            <person name="Macfadyen A.C."/>
            <person name="Waller A."/>
            <person name="Paterson G.K."/>
        </authorList>
    </citation>
    <scope>NUCLEOTIDE SEQUENCE [LARGE SCALE GENOMIC DNA]</scope>
    <source>
        <strain evidence="2 3">28462</strain>
    </source>
</reference>